<evidence type="ECO:0000313" key="4">
    <source>
        <dbReference type="Proteomes" id="UP000537204"/>
    </source>
</evidence>
<evidence type="ECO:0000259" key="2">
    <source>
        <dbReference type="Pfam" id="PF02698"/>
    </source>
</evidence>
<evidence type="ECO:0000313" key="3">
    <source>
        <dbReference type="EMBL" id="MBB5639195.1"/>
    </source>
</evidence>
<comment type="caution">
    <text evidence="3">The sequence shown here is derived from an EMBL/GenBank/DDBJ whole genome shotgun (WGS) entry which is preliminary data.</text>
</comment>
<feature type="signal peptide" evidence="1">
    <location>
        <begin position="1"/>
        <end position="19"/>
    </location>
</feature>
<feature type="domain" description="DUF218" evidence="2">
    <location>
        <begin position="257"/>
        <end position="367"/>
    </location>
</feature>
<dbReference type="PANTHER" id="PTHR30336">
    <property type="entry name" value="INNER MEMBRANE PROTEIN, PROBABLE PERMEASE"/>
    <property type="match status" value="1"/>
</dbReference>
<dbReference type="Gene3D" id="3.40.50.620">
    <property type="entry name" value="HUPs"/>
    <property type="match status" value="1"/>
</dbReference>
<feature type="chain" id="PRO_5030728440" description="DUF218 domain-containing protein" evidence="1">
    <location>
        <begin position="20"/>
        <end position="419"/>
    </location>
</feature>
<evidence type="ECO:0000256" key="1">
    <source>
        <dbReference type="SAM" id="SignalP"/>
    </source>
</evidence>
<proteinExistence type="predicted"/>
<reference evidence="3 4" key="1">
    <citation type="submission" date="2020-08" db="EMBL/GenBank/DDBJ databases">
        <title>Genomic Encyclopedia of Type Strains, Phase IV (KMG-V): Genome sequencing to study the core and pangenomes of soil and plant-associated prokaryotes.</title>
        <authorList>
            <person name="Whitman W."/>
        </authorList>
    </citation>
    <scope>NUCLEOTIDE SEQUENCE [LARGE SCALE GENOMIC DNA]</scope>
    <source>
        <strain evidence="3 4">S3M1</strain>
    </source>
</reference>
<organism evidence="3 4">
    <name type="scientific">Pedobacter cryoconitis</name>
    <dbReference type="NCBI Taxonomy" id="188932"/>
    <lineage>
        <taxon>Bacteria</taxon>
        <taxon>Pseudomonadati</taxon>
        <taxon>Bacteroidota</taxon>
        <taxon>Sphingobacteriia</taxon>
        <taxon>Sphingobacteriales</taxon>
        <taxon>Sphingobacteriaceae</taxon>
        <taxon>Pedobacter</taxon>
    </lineage>
</organism>
<keyword evidence="1" id="KW-0732">Signal</keyword>
<gene>
    <name evidence="3" type="ORF">HDE68_005136</name>
</gene>
<dbReference type="PANTHER" id="PTHR30336:SF20">
    <property type="entry name" value="DUF218 DOMAIN-CONTAINING PROTEIN"/>
    <property type="match status" value="1"/>
</dbReference>
<dbReference type="RefSeq" id="WP_183885219.1">
    <property type="nucleotide sequence ID" value="NZ_JACHCE010000012.1"/>
</dbReference>
<protein>
    <recommendedName>
        <fullName evidence="2">DUF218 domain-containing protein</fullName>
    </recommendedName>
</protein>
<dbReference type="AlphaFoldDB" id="A0A7W8ZSE3"/>
<dbReference type="InterPro" id="IPR003848">
    <property type="entry name" value="DUF218"/>
</dbReference>
<dbReference type="GO" id="GO:0005886">
    <property type="term" value="C:plasma membrane"/>
    <property type="evidence" value="ECO:0007669"/>
    <property type="project" value="TreeGrafter"/>
</dbReference>
<dbReference type="InterPro" id="IPR014729">
    <property type="entry name" value="Rossmann-like_a/b/a_fold"/>
</dbReference>
<dbReference type="CDD" id="cd06259">
    <property type="entry name" value="YdcF-like"/>
    <property type="match status" value="1"/>
</dbReference>
<name>A0A7W8ZSE3_9SPHI</name>
<dbReference type="Pfam" id="PF02698">
    <property type="entry name" value="DUF218"/>
    <property type="match status" value="1"/>
</dbReference>
<dbReference type="InterPro" id="IPR051599">
    <property type="entry name" value="Cell_Envelope_Assoc"/>
</dbReference>
<dbReference type="Proteomes" id="UP000537204">
    <property type="component" value="Unassembled WGS sequence"/>
</dbReference>
<accession>A0A7W8ZSE3</accession>
<dbReference type="EMBL" id="JACHCE010000012">
    <property type="protein sequence ID" value="MBB5639195.1"/>
    <property type="molecule type" value="Genomic_DNA"/>
</dbReference>
<sequence length="419" mass="47322">MKFSFLLFCSCLIAIHVSAQNQHPDSQYILQSTHNAVQYKNYYLLTLFQKDPAVRALLQRDPILTELLNNKKAKTEDAIKNCTNSSSCLTTAIQFGPEEVSAVSKRLESLFTSGGGSNALHSLVSNQLIPSGCYNLYANLKPVETLTKAWEQDANAINHVINVYVNGQKPNYPAIDSISFDVKDKNYPELVRTNARLSLDKENALFFEPSMQFALVALEINERNDAADYEPMASTVNKAAILSIKSTNFKSYPYSLILVPGEGPEEHDTELSPGGMLRCRLAAEQYKNKVAPYIMVSGGRVHPYKTKYSEANEMKLFLMRTLQIPESAILMEPHARHTTTNLRNASRLMFRYHMPMDKPALVVTVKSQSMYISDTMPQRCIKELGYEPYRVGKRLSDNNLEFYPNVMSLQIDFDEPMDP</sequence>